<proteinExistence type="predicted"/>
<dbReference type="AlphaFoldDB" id="A0A1I1GS14"/>
<dbReference type="RefSeq" id="WP_091502928.1">
    <property type="nucleotide sequence ID" value="NZ_FOLI01000006.1"/>
</dbReference>
<keyword evidence="1" id="KW-0732">Signal</keyword>
<keyword evidence="3" id="KW-1185">Reference proteome</keyword>
<name>A0A1I1GS14_9LACO</name>
<accession>A0A1I1GS14</accession>
<evidence type="ECO:0000313" key="3">
    <source>
        <dbReference type="Proteomes" id="UP000199376"/>
    </source>
</evidence>
<evidence type="ECO:0000313" key="2">
    <source>
        <dbReference type="EMBL" id="SFC14276.1"/>
    </source>
</evidence>
<feature type="chain" id="PRO_5011458268" description="Cell surface protein" evidence="1">
    <location>
        <begin position="25"/>
        <end position="604"/>
    </location>
</feature>
<dbReference type="STRING" id="283737.SAMN05660453_1163"/>
<evidence type="ECO:0000256" key="1">
    <source>
        <dbReference type="SAM" id="SignalP"/>
    </source>
</evidence>
<dbReference type="Proteomes" id="UP000199376">
    <property type="component" value="Unassembled WGS sequence"/>
</dbReference>
<reference evidence="2 3" key="1">
    <citation type="submission" date="2016-10" db="EMBL/GenBank/DDBJ databases">
        <authorList>
            <person name="de Groot N.N."/>
        </authorList>
    </citation>
    <scope>NUCLEOTIDE SEQUENCE [LARGE SCALE GENOMIC DNA]</scope>
    <source>
        <strain evidence="2 3">DSM 19113</strain>
    </source>
</reference>
<gene>
    <name evidence="2" type="ORF">SAMN05660453_1163</name>
</gene>
<organism evidence="2 3">
    <name type="scientific">Fructobacillus durionis</name>
    <dbReference type="NCBI Taxonomy" id="283737"/>
    <lineage>
        <taxon>Bacteria</taxon>
        <taxon>Bacillati</taxon>
        <taxon>Bacillota</taxon>
        <taxon>Bacilli</taxon>
        <taxon>Lactobacillales</taxon>
        <taxon>Lactobacillaceae</taxon>
        <taxon>Fructobacillus</taxon>
    </lineage>
</organism>
<evidence type="ECO:0008006" key="4">
    <source>
        <dbReference type="Google" id="ProtNLM"/>
    </source>
</evidence>
<sequence length="604" mass="64666">MKKLLFVLATLCALFAFKGLSASADTDTFDVSSWKEMYADYKSSKADTVVLNVTNDIGPSGSTSGAEVKSGKSVIIKGNGNTLYFGDPNYPTTELSENIPARTHGFYSSSSRIGNDTVLRLENTTWVNSISNGIFELSTGAAATMQFNDVTEYNGSTWTAATPIMNHSGKIEFSGKNTFNITGSAQDFGSGKQNASSLGSSIRTTWSDQANWIQGGRDVTVVDGSTTLNMNGSSSNPFYHDVLYSSVDVSLKVADNAKMYWNIDNARFLEKSAVNSRTWMIGSGATFLINGTQNTTSTQWFDFNKSLFSSENKTPLAIGVADGGTFDATTGGPLNGPTKSSTRAGIIVGKKGTFSVSNLSTDSGVAISGSFSQNIRLSDASHFLVRSADAELFDSDSQIVLPDSGLAGKFSSTFDASSNVRTEPANHGSISTALNDFSQLSPGYNSWTRGLLTGVPEYFELYEAPTVLKFTGNLDRLYKLTSSDLPKNANETTGLISGQANMGFNINSNNPNPAVHVMLSMSKNNQNNIVSYFWQKKDGSVTPVTGVDQTIWTSDGQSTTSDDSGNNYNVDYQPNEGLLMKTTNALKAGNYEGATFDYTMVTGP</sequence>
<feature type="signal peptide" evidence="1">
    <location>
        <begin position="1"/>
        <end position="24"/>
    </location>
</feature>
<dbReference type="EMBL" id="FOLI01000006">
    <property type="protein sequence ID" value="SFC14276.1"/>
    <property type="molecule type" value="Genomic_DNA"/>
</dbReference>
<dbReference type="OrthoDB" id="2151664at2"/>
<protein>
    <recommendedName>
        <fullName evidence="4">Cell surface protein</fullName>
    </recommendedName>
</protein>